<feature type="transmembrane region" description="Helical" evidence="5">
    <location>
        <begin position="119"/>
        <end position="138"/>
    </location>
</feature>
<dbReference type="Pfam" id="PF19354">
    <property type="entry name" value="DUF5931"/>
    <property type="match status" value="1"/>
</dbReference>
<dbReference type="SMART" id="SM00387">
    <property type="entry name" value="HATPase_c"/>
    <property type="match status" value="1"/>
</dbReference>
<feature type="transmembrane region" description="Helical" evidence="5">
    <location>
        <begin position="153"/>
        <end position="176"/>
    </location>
</feature>
<dbReference type="InterPro" id="IPR050482">
    <property type="entry name" value="Sensor_HK_TwoCompSys"/>
</dbReference>
<dbReference type="Pfam" id="PF02518">
    <property type="entry name" value="HATPase_c"/>
    <property type="match status" value="1"/>
</dbReference>
<feature type="transmembrane region" description="Helical" evidence="5">
    <location>
        <begin position="89"/>
        <end position="110"/>
    </location>
</feature>
<keyword evidence="1" id="KW-0808">Transferase</keyword>
<dbReference type="InterPro" id="IPR036890">
    <property type="entry name" value="HATPase_C_sf"/>
</dbReference>
<keyword evidence="5" id="KW-0812">Transmembrane</keyword>
<evidence type="ECO:0000313" key="8">
    <source>
        <dbReference type="Proteomes" id="UP000578077"/>
    </source>
</evidence>
<evidence type="ECO:0000256" key="1">
    <source>
        <dbReference type="ARBA" id="ARBA00022679"/>
    </source>
</evidence>
<dbReference type="SUPFAM" id="SSF55874">
    <property type="entry name" value="ATPase domain of HSP90 chaperone/DNA topoisomerase II/histidine kinase"/>
    <property type="match status" value="1"/>
</dbReference>
<keyword evidence="5" id="KW-1133">Transmembrane helix</keyword>
<feature type="domain" description="Histidine kinase/HSP90-like ATPase" evidence="6">
    <location>
        <begin position="349"/>
        <end position="448"/>
    </location>
</feature>
<feature type="transmembrane region" description="Helical" evidence="5">
    <location>
        <begin position="188"/>
        <end position="214"/>
    </location>
</feature>
<evidence type="ECO:0000256" key="3">
    <source>
        <dbReference type="ARBA" id="ARBA00023012"/>
    </source>
</evidence>
<evidence type="ECO:0000313" key="7">
    <source>
        <dbReference type="EMBL" id="MBB5996825.1"/>
    </source>
</evidence>
<dbReference type="GO" id="GO:0016301">
    <property type="term" value="F:kinase activity"/>
    <property type="evidence" value="ECO:0007669"/>
    <property type="project" value="UniProtKB-KW"/>
</dbReference>
<gene>
    <name evidence="7" type="ORF">HNR25_000576</name>
</gene>
<sequence length="449" mass="45799">MSAESPDSAPVTASEYGPGTASGHPVAGRADSAPAGSEPAGPSAGAEPSTAPPGLSTPLWRAIAVFRAASMVYAVFLMVQHLDLLARPWAAWAVLSAMAAWTAASAALYARPHRRRRTLLAADLAVAFGCLAATAVAVEPGYLRMAPPLTTTWFAGAVLAAAVLGGRRIALAAALAHGVVDIAVRTGLGLTVTAAVPRGVVLLLLAGYSLGYLANYAAAAERRFAEAVELEARTRERERLGRSIHDSVLQVLAMVQRRGAEAGGEAAELGALAGEQEARLRALIGGRYGTAAAGRAGAAAQEGPAGALAAVPAAGDAAPAADVAALLDAHAGARVTVSAPAAEVAVASRTARELDAAVREALGNVERHCPPRTRVWLLVEDEGETVVVTVRDDGPGIAPERLDEAAAQGRLGLAQSIRGRIADLGGTTEITTARGQGTEIEMRVPARRR</sequence>
<dbReference type="PANTHER" id="PTHR24421:SF61">
    <property type="entry name" value="OXYGEN SENSOR HISTIDINE KINASE NREB"/>
    <property type="match status" value="1"/>
</dbReference>
<evidence type="ECO:0000256" key="2">
    <source>
        <dbReference type="ARBA" id="ARBA00022777"/>
    </source>
</evidence>
<keyword evidence="2 7" id="KW-0418">Kinase</keyword>
<dbReference type="AlphaFoldDB" id="A0A841E119"/>
<comment type="caution">
    <text evidence="7">The sequence shown here is derived from an EMBL/GenBank/DDBJ whole genome shotgun (WGS) entry which is preliminary data.</text>
</comment>
<dbReference type="Gene3D" id="3.30.565.10">
    <property type="entry name" value="Histidine kinase-like ATPase, C-terminal domain"/>
    <property type="match status" value="1"/>
</dbReference>
<evidence type="ECO:0000259" key="6">
    <source>
        <dbReference type="SMART" id="SM00387"/>
    </source>
</evidence>
<organism evidence="7 8">
    <name type="scientific">Streptomonospora salina</name>
    <dbReference type="NCBI Taxonomy" id="104205"/>
    <lineage>
        <taxon>Bacteria</taxon>
        <taxon>Bacillati</taxon>
        <taxon>Actinomycetota</taxon>
        <taxon>Actinomycetes</taxon>
        <taxon>Streptosporangiales</taxon>
        <taxon>Nocardiopsidaceae</taxon>
        <taxon>Streptomonospora</taxon>
    </lineage>
</organism>
<dbReference type="RefSeq" id="WP_221457418.1">
    <property type="nucleotide sequence ID" value="NZ_BAABKT010000003.1"/>
</dbReference>
<dbReference type="Proteomes" id="UP000578077">
    <property type="component" value="Unassembled WGS sequence"/>
</dbReference>
<accession>A0A841E119</accession>
<keyword evidence="3" id="KW-0902">Two-component regulatory system</keyword>
<proteinExistence type="predicted"/>
<protein>
    <submittedName>
        <fullName evidence="7">Signal transduction histidine kinase</fullName>
    </submittedName>
</protein>
<dbReference type="EMBL" id="JACHLY010000001">
    <property type="protein sequence ID" value="MBB5996825.1"/>
    <property type="molecule type" value="Genomic_DNA"/>
</dbReference>
<dbReference type="NCBIfam" id="NF047322">
    <property type="entry name" value="HK_morpho_MacS"/>
    <property type="match status" value="1"/>
</dbReference>
<feature type="region of interest" description="Disordered" evidence="4">
    <location>
        <begin position="1"/>
        <end position="52"/>
    </location>
</feature>
<dbReference type="InterPro" id="IPR003594">
    <property type="entry name" value="HATPase_dom"/>
</dbReference>
<dbReference type="GO" id="GO:0000160">
    <property type="term" value="P:phosphorelay signal transduction system"/>
    <property type="evidence" value="ECO:0007669"/>
    <property type="project" value="UniProtKB-KW"/>
</dbReference>
<evidence type="ECO:0000256" key="5">
    <source>
        <dbReference type="SAM" id="Phobius"/>
    </source>
</evidence>
<keyword evidence="5" id="KW-0472">Membrane</keyword>
<dbReference type="InterPro" id="IPR045975">
    <property type="entry name" value="DUF5931"/>
</dbReference>
<feature type="compositionally biased region" description="Low complexity" evidence="4">
    <location>
        <begin position="32"/>
        <end position="52"/>
    </location>
</feature>
<reference evidence="7 8" key="1">
    <citation type="submission" date="2020-08" db="EMBL/GenBank/DDBJ databases">
        <title>Sequencing the genomes of 1000 actinobacteria strains.</title>
        <authorList>
            <person name="Klenk H.-P."/>
        </authorList>
    </citation>
    <scope>NUCLEOTIDE SEQUENCE [LARGE SCALE GENOMIC DNA]</scope>
    <source>
        <strain evidence="7 8">DSM 44593</strain>
    </source>
</reference>
<dbReference type="PANTHER" id="PTHR24421">
    <property type="entry name" value="NITRATE/NITRITE SENSOR PROTEIN NARX-RELATED"/>
    <property type="match status" value="1"/>
</dbReference>
<evidence type="ECO:0000256" key="4">
    <source>
        <dbReference type="SAM" id="MobiDB-lite"/>
    </source>
</evidence>
<name>A0A841E119_9ACTN</name>
<dbReference type="CDD" id="cd16917">
    <property type="entry name" value="HATPase_UhpB-NarQ-NarX-like"/>
    <property type="match status" value="1"/>
</dbReference>
<keyword evidence="8" id="KW-1185">Reference proteome</keyword>